<keyword evidence="3" id="KW-1185">Reference proteome</keyword>
<name>A0ABX0PXG1_9GAMM</name>
<dbReference type="PANTHER" id="PTHR42951:SF17">
    <property type="entry name" value="METALLO-BETA-LACTAMASE DOMAIN-CONTAINING PROTEIN"/>
    <property type="match status" value="1"/>
</dbReference>
<feature type="domain" description="Metallo-beta-lactamase" evidence="1">
    <location>
        <begin position="16"/>
        <end position="219"/>
    </location>
</feature>
<dbReference type="InterPro" id="IPR001279">
    <property type="entry name" value="Metallo-B-lactamas"/>
</dbReference>
<dbReference type="EMBL" id="JAAQQR010000001">
    <property type="protein sequence ID" value="NID03249.1"/>
    <property type="molecule type" value="Genomic_DNA"/>
</dbReference>
<gene>
    <name evidence="2" type="ORF">HBF26_00010</name>
</gene>
<dbReference type="SMART" id="SM00849">
    <property type="entry name" value="Lactamase_B"/>
    <property type="match status" value="1"/>
</dbReference>
<dbReference type="InterPro" id="IPR036866">
    <property type="entry name" value="RibonucZ/Hydroxyglut_hydro"/>
</dbReference>
<dbReference type="PANTHER" id="PTHR42951">
    <property type="entry name" value="METALLO-BETA-LACTAMASE DOMAIN-CONTAINING"/>
    <property type="match status" value="1"/>
</dbReference>
<reference evidence="2 3" key="1">
    <citation type="journal article" date="2011" name="Curr. Microbiol.">
        <title>Luteibacter jiangsuensis sp. nov.: a methamidophos-degrading bacterium isolated from a methamidophos-manufacturing factory.</title>
        <authorList>
            <person name="Wang L."/>
            <person name="Wang G.L."/>
            <person name="Li S.P."/>
            <person name="Jiang J.D."/>
        </authorList>
    </citation>
    <scope>NUCLEOTIDE SEQUENCE [LARGE SCALE GENOMIC DNA]</scope>
    <source>
        <strain evidence="2 3">CGMCC 1.10133</strain>
    </source>
</reference>
<evidence type="ECO:0000313" key="2">
    <source>
        <dbReference type="EMBL" id="NID03249.1"/>
    </source>
</evidence>
<protein>
    <submittedName>
        <fullName evidence="2">MBL fold metallo-hydrolase</fullName>
    </submittedName>
</protein>
<organism evidence="2 3">
    <name type="scientific">Luteibacter jiangsuensis</name>
    <dbReference type="NCBI Taxonomy" id="637577"/>
    <lineage>
        <taxon>Bacteria</taxon>
        <taxon>Pseudomonadati</taxon>
        <taxon>Pseudomonadota</taxon>
        <taxon>Gammaproteobacteria</taxon>
        <taxon>Lysobacterales</taxon>
        <taxon>Rhodanobacteraceae</taxon>
        <taxon>Luteibacter</taxon>
    </lineage>
</organism>
<evidence type="ECO:0000259" key="1">
    <source>
        <dbReference type="SMART" id="SM00849"/>
    </source>
</evidence>
<proteinExistence type="predicted"/>
<dbReference type="SUPFAM" id="SSF56281">
    <property type="entry name" value="Metallo-hydrolase/oxidoreductase"/>
    <property type="match status" value="1"/>
</dbReference>
<dbReference type="Proteomes" id="UP001429601">
    <property type="component" value="Unassembled WGS sequence"/>
</dbReference>
<dbReference type="RefSeq" id="WP_167121838.1">
    <property type="nucleotide sequence ID" value="NZ_JAAQQR010000001.1"/>
</dbReference>
<sequence>MNNQEIIQIPILPFNMVNAHLIKTDEGSILVDTGIPGSERKVERVLHKHGLTFKDIKLIVVTHAHTDHAGSAARIRELSGAPILAHQDDTDYYSRKVPMTYCTTSWVGRLFVKTPVPHEPYVGFAPDLLMKDAETISLKEFGVDGIVRHTAGHTPGSIGIELASQDAMVGDLIASGILIGGIAFNGHAIRPPFEDDPQTVARELERLVNSGAKRFHMGHGGPLEAAEVLRHAKVLAKLHPGNANGHSCGRLKPRLAAVGR</sequence>
<comment type="caution">
    <text evidence="2">The sequence shown here is derived from an EMBL/GenBank/DDBJ whole genome shotgun (WGS) entry which is preliminary data.</text>
</comment>
<dbReference type="InterPro" id="IPR050855">
    <property type="entry name" value="NDM-1-like"/>
</dbReference>
<dbReference type="Gene3D" id="3.60.15.10">
    <property type="entry name" value="Ribonuclease Z/Hydroxyacylglutathione hydrolase-like"/>
    <property type="match status" value="1"/>
</dbReference>
<accession>A0ABX0PXG1</accession>
<dbReference type="CDD" id="cd07721">
    <property type="entry name" value="yflN-like_MBL-fold"/>
    <property type="match status" value="1"/>
</dbReference>
<evidence type="ECO:0000313" key="3">
    <source>
        <dbReference type="Proteomes" id="UP001429601"/>
    </source>
</evidence>
<dbReference type="Pfam" id="PF00753">
    <property type="entry name" value="Lactamase_B"/>
    <property type="match status" value="1"/>
</dbReference>